<sequence>ARTDSSTAASGSKACREKMRRDRLNDRFLELGSILDPGRPPKMDKAAILSDAVRMVTQLKSETQKLKETNESLQEKIKELK</sequence>
<dbReference type="PANTHER" id="PTHR46133">
    <property type="entry name" value="BHLH TRANSCRIPTION FACTOR"/>
    <property type="match status" value="1"/>
</dbReference>
<dbReference type="GO" id="GO:0046983">
    <property type="term" value="F:protein dimerization activity"/>
    <property type="evidence" value="ECO:0007669"/>
    <property type="project" value="InterPro"/>
</dbReference>
<dbReference type="PROSITE" id="PS50888">
    <property type="entry name" value="BHLH"/>
    <property type="match status" value="1"/>
</dbReference>
<accession>A0AA41S0K6</accession>
<dbReference type="GO" id="GO:0000976">
    <property type="term" value="F:transcription cis-regulatory region binding"/>
    <property type="evidence" value="ECO:0007669"/>
    <property type="project" value="UniProtKB-ARBA"/>
</dbReference>
<evidence type="ECO:0000256" key="2">
    <source>
        <dbReference type="ARBA" id="ARBA00023125"/>
    </source>
</evidence>
<protein>
    <recommendedName>
        <fullName evidence="5">BHLH domain-containing protein</fullName>
    </recommendedName>
</protein>
<dbReference type="EMBL" id="JAJJMA010058373">
    <property type="protein sequence ID" value="MCL7026560.1"/>
    <property type="molecule type" value="Genomic_DNA"/>
</dbReference>
<dbReference type="AlphaFoldDB" id="A0AA41S0K6"/>
<dbReference type="GO" id="GO:0003700">
    <property type="term" value="F:DNA-binding transcription factor activity"/>
    <property type="evidence" value="ECO:0007669"/>
    <property type="project" value="InterPro"/>
</dbReference>
<feature type="non-terminal residue" evidence="6">
    <location>
        <position position="1"/>
    </location>
</feature>
<evidence type="ECO:0000313" key="7">
    <source>
        <dbReference type="Proteomes" id="UP001177140"/>
    </source>
</evidence>
<feature type="domain" description="BHLH" evidence="5">
    <location>
        <begin position="8"/>
        <end position="59"/>
    </location>
</feature>
<evidence type="ECO:0000256" key="4">
    <source>
        <dbReference type="ARBA" id="ARBA00023242"/>
    </source>
</evidence>
<dbReference type="CDD" id="cd11446">
    <property type="entry name" value="bHLH_AtILR3_like"/>
    <property type="match status" value="1"/>
</dbReference>
<dbReference type="SMART" id="SM00353">
    <property type="entry name" value="HLH"/>
    <property type="match status" value="1"/>
</dbReference>
<evidence type="ECO:0000313" key="6">
    <source>
        <dbReference type="EMBL" id="MCL7026560.1"/>
    </source>
</evidence>
<dbReference type="InterPro" id="IPR044818">
    <property type="entry name" value="ILR3-like"/>
</dbReference>
<dbReference type="FunFam" id="4.10.280.10:FF:000104">
    <property type="entry name" value="Transcription factor bHLH34"/>
    <property type="match status" value="1"/>
</dbReference>
<organism evidence="6 7">
    <name type="scientific">Papaver nudicaule</name>
    <name type="common">Iceland poppy</name>
    <dbReference type="NCBI Taxonomy" id="74823"/>
    <lineage>
        <taxon>Eukaryota</taxon>
        <taxon>Viridiplantae</taxon>
        <taxon>Streptophyta</taxon>
        <taxon>Embryophyta</taxon>
        <taxon>Tracheophyta</taxon>
        <taxon>Spermatophyta</taxon>
        <taxon>Magnoliopsida</taxon>
        <taxon>Ranunculales</taxon>
        <taxon>Papaveraceae</taxon>
        <taxon>Papaveroideae</taxon>
        <taxon>Papaver</taxon>
    </lineage>
</organism>
<dbReference type="InterPro" id="IPR011598">
    <property type="entry name" value="bHLH_dom"/>
</dbReference>
<keyword evidence="3" id="KW-0804">Transcription</keyword>
<dbReference type="Gene3D" id="4.10.280.10">
    <property type="entry name" value="Helix-loop-helix DNA-binding domain"/>
    <property type="match status" value="1"/>
</dbReference>
<dbReference type="PANTHER" id="PTHR46133:SF28">
    <property type="entry name" value="BHLH TRANSCRIPTION FACTOR"/>
    <property type="match status" value="1"/>
</dbReference>
<dbReference type="GO" id="GO:0006879">
    <property type="term" value="P:intracellular iron ion homeostasis"/>
    <property type="evidence" value="ECO:0007669"/>
    <property type="project" value="InterPro"/>
</dbReference>
<keyword evidence="1" id="KW-0805">Transcription regulation</keyword>
<proteinExistence type="predicted"/>
<evidence type="ECO:0000259" key="5">
    <source>
        <dbReference type="PROSITE" id="PS50888"/>
    </source>
</evidence>
<dbReference type="Proteomes" id="UP001177140">
    <property type="component" value="Unassembled WGS sequence"/>
</dbReference>
<dbReference type="Pfam" id="PF00010">
    <property type="entry name" value="HLH"/>
    <property type="match status" value="1"/>
</dbReference>
<dbReference type="SUPFAM" id="SSF47459">
    <property type="entry name" value="HLH, helix-loop-helix DNA-binding domain"/>
    <property type="match status" value="1"/>
</dbReference>
<evidence type="ECO:0000256" key="1">
    <source>
        <dbReference type="ARBA" id="ARBA00023015"/>
    </source>
</evidence>
<keyword evidence="7" id="KW-1185">Reference proteome</keyword>
<keyword evidence="2" id="KW-0238">DNA-binding</keyword>
<dbReference type="InterPro" id="IPR036638">
    <property type="entry name" value="HLH_DNA-bd_sf"/>
</dbReference>
<reference evidence="6" key="1">
    <citation type="submission" date="2022-03" db="EMBL/GenBank/DDBJ databases">
        <title>A functionally conserved STORR gene fusion in Papaver species that diverged 16.8 million years ago.</title>
        <authorList>
            <person name="Catania T."/>
        </authorList>
    </citation>
    <scope>NUCLEOTIDE SEQUENCE</scope>
    <source>
        <strain evidence="6">S-191538</strain>
    </source>
</reference>
<comment type="caution">
    <text evidence="6">The sequence shown here is derived from an EMBL/GenBank/DDBJ whole genome shotgun (WGS) entry which is preliminary data.</text>
</comment>
<gene>
    <name evidence="6" type="ORF">MKW94_012569</name>
</gene>
<evidence type="ECO:0000256" key="3">
    <source>
        <dbReference type="ARBA" id="ARBA00023163"/>
    </source>
</evidence>
<keyword evidence="4" id="KW-0539">Nucleus</keyword>
<name>A0AA41S0K6_PAPNU</name>
<feature type="non-terminal residue" evidence="6">
    <location>
        <position position="81"/>
    </location>
</feature>